<dbReference type="EMBL" id="DF820470">
    <property type="protein sequence ID" value="GAK59654.1"/>
    <property type="molecule type" value="Genomic_DNA"/>
</dbReference>
<dbReference type="PANTHER" id="PTHR34584:SF1">
    <property type="entry name" value="NA(+)_H(+) ANTIPORTER SUBUNIT E1"/>
    <property type="match status" value="1"/>
</dbReference>
<comment type="subcellular location">
    <subcellularLocation>
        <location evidence="1">Cell membrane</location>
        <topology evidence="1">Multi-pass membrane protein</topology>
    </subcellularLocation>
</comment>
<keyword evidence="3" id="KW-1003">Cell membrane</keyword>
<dbReference type="PANTHER" id="PTHR34584">
    <property type="entry name" value="NA(+)/H(+) ANTIPORTER SUBUNIT E1"/>
    <property type="match status" value="1"/>
</dbReference>
<feature type="transmembrane region" description="Helical" evidence="7">
    <location>
        <begin position="9"/>
        <end position="26"/>
    </location>
</feature>
<evidence type="ECO:0000256" key="1">
    <source>
        <dbReference type="ARBA" id="ARBA00004651"/>
    </source>
</evidence>
<dbReference type="InterPro" id="IPR002758">
    <property type="entry name" value="Cation_antiport_E"/>
</dbReference>
<evidence type="ECO:0000256" key="7">
    <source>
        <dbReference type="SAM" id="Phobius"/>
    </source>
</evidence>
<dbReference type="Proteomes" id="UP000030661">
    <property type="component" value="Unassembled WGS sequence"/>
</dbReference>
<dbReference type="STRING" id="1499967.U27_06639"/>
<reference evidence="8" key="1">
    <citation type="journal article" date="2015" name="PeerJ">
        <title>First genomic representation of candidate bacterial phylum KSB3 points to enhanced environmental sensing as a trigger of wastewater bulking.</title>
        <authorList>
            <person name="Sekiguchi Y."/>
            <person name="Ohashi A."/>
            <person name="Parks D.H."/>
            <person name="Yamauchi T."/>
            <person name="Tyson G.W."/>
            <person name="Hugenholtz P."/>
        </authorList>
    </citation>
    <scope>NUCLEOTIDE SEQUENCE [LARGE SCALE GENOMIC DNA]</scope>
</reference>
<keyword evidence="9" id="KW-1185">Reference proteome</keyword>
<sequence>MDIWTKWKIVRITLTTVHLFVGWLLFTGTLAPYSLLVGFFFSFLIALLTYSLFIHEKEADRRALLPKVHLLVVYIGLVIFKMYVASFKVLFNVIRGDINPRIVHFRTRLKADLARVLLANSITLTPGTITLHLDDDHLIVHWLDAETHHSKYAGELIKGEFEQFLKRIFI</sequence>
<evidence type="ECO:0000256" key="4">
    <source>
        <dbReference type="ARBA" id="ARBA00022692"/>
    </source>
</evidence>
<comment type="similarity">
    <text evidence="2">Belongs to the CPA3 antiporters (TC 2.A.63) subunit E family.</text>
</comment>
<dbReference type="eggNOG" id="COG1863">
    <property type="taxonomic scope" value="Bacteria"/>
</dbReference>
<dbReference type="GO" id="GO:0005886">
    <property type="term" value="C:plasma membrane"/>
    <property type="evidence" value="ECO:0007669"/>
    <property type="project" value="UniProtKB-SubCell"/>
</dbReference>
<dbReference type="Pfam" id="PF01899">
    <property type="entry name" value="MNHE"/>
    <property type="match status" value="1"/>
</dbReference>
<keyword evidence="5 7" id="KW-1133">Transmembrane helix</keyword>
<feature type="transmembrane region" description="Helical" evidence="7">
    <location>
        <begin position="64"/>
        <end position="84"/>
    </location>
</feature>
<dbReference type="GO" id="GO:0008324">
    <property type="term" value="F:monoatomic cation transmembrane transporter activity"/>
    <property type="evidence" value="ECO:0007669"/>
    <property type="project" value="InterPro"/>
</dbReference>
<gene>
    <name evidence="8" type="ORF">U27_06639</name>
</gene>
<evidence type="ECO:0000256" key="6">
    <source>
        <dbReference type="ARBA" id="ARBA00023136"/>
    </source>
</evidence>
<evidence type="ECO:0000256" key="2">
    <source>
        <dbReference type="ARBA" id="ARBA00006228"/>
    </source>
</evidence>
<dbReference type="AlphaFoldDB" id="A0A081C4Z9"/>
<keyword evidence="6 7" id="KW-0472">Membrane</keyword>
<evidence type="ECO:0000256" key="3">
    <source>
        <dbReference type="ARBA" id="ARBA00022475"/>
    </source>
</evidence>
<feature type="transmembrane region" description="Helical" evidence="7">
    <location>
        <begin position="32"/>
        <end position="52"/>
    </location>
</feature>
<evidence type="ECO:0000313" key="8">
    <source>
        <dbReference type="EMBL" id="GAK59654.1"/>
    </source>
</evidence>
<protein>
    <submittedName>
        <fullName evidence="8">Cation antiporter</fullName>
    </submittedName>
</protein>
<keyword evidence="4 7" id="KW-0812">Transmembrane</keyword>
<organism evidence="8">
    <name type="scientific">Vecturithrix granuli</name>
    <dbReference type="NCBI Taxonomy" id="1499967"/>
    <lineage>
        <taxon>Bacteria</taxon>
        <taxon>Candidatus Moduliflexota</taxon>
        <taxon>Candidatus Vecturitrichia</taxon>
        <taxon>Candidatus Vecturitrichales</taxon>
        <taxon>Candidatus Vecturitrichaceae</taxon>
        <taxon>Candidatus Vecturithrix</taxon>
    </lineage>
</organism>
<dbReference type="HOGENOM" id="CLU_086615_2_2_0"/>
<accession>A0A081C4Z9</accession>
<evidence type="ECO:0000313" key="9">
    <source>
        <dbReference type="Proteomes" id="UP000030661"/>
    </source>
</evidence>
<dbReference type="PIRSF" id="PIRSF019239">
    <property type="entry name" value="MrpE"/>
    <property type="match status" value="1"/>
</dbReference>
<proteinExistence type="inferred from homology"/>
<name>A0A081C4Z9_VECG1</name>
<evidence type="ECO:0000256" key="5">
    <source>
        <dbReference type="ARBA" id="ARBA00022989"/>
    </source>
</evidence>